<feature type="transmembrane region" description="Helical" evidence="1">
    <location>
        <begin position="37"/>
        <end position="55"/>
    </location>
</feature>
<keyword evidence="1" id="KW-0472">Membrane</keyword>
<organism evidence="2 3">
    <name type="scientific">Arthrobacter terricola</name>
    <dbReference type="NCBI Taxonomy" id="2547396"/>
    <lineage>
        <taxon>Bacteria</taxon>
        <taxon>Bacillati</taxon>
        <taxon>Actinomycetota</taxon>
        <taxon>Actinomycetes</taxon>
        <taxon>Micrococcales</taxon>
        <taxon>Micrococcaceae</taxon>
        <taxon>Arthrobacter</taxon>
    </lineage>
</organism>
<name>A0A4R5KCF9_9MICC</name>
<keyword evidence="1" id="KW-0812">Transmembrane</keyword>
<keyword evidence="1" id="KW-1133">Transmembrane helix</keyword>
<sequence>MTKAIPTSLLVILAIAFATLQVALGLSALAVSALPELSITAMAGYGLMMVVSLFPGPRQLPAVTAWILAAGAIIVTLLVQPGLPPIGWPGYADWHPGALQCLFIVVALRGRPIQAAAGIVVFAVLTLVWSAGTQDGIDEGVNLAILPVIFVATAIVLARFLDLNDRQARAKTRQALRLLDDAARARARSVQASTWAREVQDLAGPPLRLAATTPDDISPHDRDTMLHIEARIRDTIRGGYLATRAILEQAERARTLGISVNLLDDSGGVIPTEKIEETEECIKNILEVRRGPGKLTVRARPVGSVPSITVVFAPEDDDENSTYVGI</sequence>
<proteinExistence type="predicted"/>
<feature type="transmembrane region" description="Helical" evidence="1">
    <location>
        <begin position="115"/>
        <end position="132"/>
    </location>
</feature>
<dbReference type="RefSeq" id="WP_133205440.1">
    <property type="nucleotide sequence ID" value="NZ_SMRU01000021.1"/>
</dbReference>
<accession>A0A4R5KCF9</accession>
<reference evidence="2 3" key="1">
    <citation type="submission" date="2019-03" db="EMBL/GenBank/DDBJ databases">
        <title>Whole genome sequence of Arthrobacter sp JH1-1.</title>
        <authorList>
            <person name="Trinh H.N."/>
        </authorList>
    </citation>
    <scope>NUCLEOTIDE SEQUENCE [LARGE SCALE GENOMIC DNA]</scope>
    <source>
        <strain evidence="2 3">JH1-1</strain>
    </source>
</reference>
<keyword evidence="3" id="KW-1185">Reference proteome</keyword>
<feature type="transmembrane region" description="Helical" evidence="1">
    <location>
        <begin position="144"/>
        <end position="161"/>
    </location>
</feature>
<evidence type="ECO:0000313" key="3">
    <source>
        <dbReference type="Proteomes" id="UP000295511"/>
    </source>
</evidence>
<dbReference type="EMBL" id="SMRU01000021">
    <property type="protein sequence ID" value="TDF92863.1"/>
    <property type="molecule type" value="Genomic_DNA"/>
</dbReference>
<feature type="transmembrane region" description="Helical" evidence="1">
    <location>
        <begin position="62"/>
        <end position="79"/>
    </location>
</feature>
<protein>
    <submittedName>
        <fullName evidence="2">Uncharacterized protein</fullName>
    </submittedName>
</protein>
<gene>
    <name evidence="2" type="ORF">E1809_17025</name>
</gene>
<dbReference type="Proteomes" id="UP000295511">
    <property type="component" value="Unassembled WGS sequence"/>
</dbReference>
<comment type="caution">
    <text evidence="2">The sequence shown here is derived from an EMBL/GenBank/DDBJ whole genome shotgun (WGS) entry which is preliminary data.</text>
</comment>
<evidence type="ECO:0000313" key="2">
    <source>
        <dbReference type="EMBL" id="TDF92863.1"/>
    </source>
</evidence>
<evidence type="ECO:0000256" key="1">
    <source>
        <dbReference type="SAM" id="Phobius"/>
    </source>
</evidence>
<dbReference type="AlphaFoldDB" id="A0A4R5KCF9"/>
<dbReference type="OrthoDB" id="4881511at2"/>